<evidence type="ECO:0000313" key="8">
    <source>
        <dbReference type="EMBL" id="MDC7684283.1"/>
    </source>
</evidence>
<keyword evidence="6 7" id="KW-0949">S-adenosyl-L-methionine</keyword>
<dbReference type="NCBIfam" id="TIGR00080">
    <property type="entry name" value="pimt"/>
    <property type="match status" value="1"/>
</dbReference>
<dbReference type="GO" id="GO:0004719">
    <property type="term" value="F:protein-L-isoaspartate (D-aspartate) O-methyltransferase activity"/>
    <property type="evidence" value="ECO:0007669"/>
    <property type="project" value="UniProtKB-EC"/>
</dbReference>
<comment type="caution">
    <text evidence="8">The sequence shown here is derived from an EMBL/GenBank/DDBJ whole genome shotgun (WGS) entry which is preliminary data.</text>
</comment>
<dbReference type="PANTHER" id="PTHR11579">
    <property type="entry name" value="PROTEIN-L-ISOASPARTATE O-METHYLTRANSFERASE"/>
    <property type="match status" value="1"/>
</dbReference>
<dbReference type="InterPro" id="IPR029063">
    <property type="entry name" value="SAM-dependent_MTases_sf"/>
</dbReference>
<evidence type="ECO:0000256" key="3">
    <source>
        <dbReference type="ARBA" id="ARBA00022490"/>
    </source>
</evidence>
<sequence length="217" mass="24677">MMDDTDKGQTRIERLLESLKAQGISDEKLLHAMEYTPRDLFVPELFLDRSWEDSAIPIAAGQTISQPYIVALMTQALKLEGRHRVLEIGTGSGYQTAILSRLVRYVYTIERYRSLMLEAEIRHKRLMLENIIYRFADGWAGWPEQAPFDRILVTAALPDEPMPLLSQLKVKGIMVAPQGKGSVQRLLRYTRTPDAYEVEDLGEVRFVPLIEGVAKDG</sequence>
<evidence type="ECO:0000256" key="6">
    <source>
        <dbReference type="ARBA" id="ARBA00022691"/>
    </source>
</evidence>
<accession>A0ABT5HW46</accession>
<proteinExistence type="inferred from homology"/>
<gene>
    <name evidence="7" type="primary">pcm</name>
    <name evidence="8" type="ORF">PQU92_13420</name>
</gene>
<dbReference type="Proteomes" id="UP001214854">
    <property type="component" value="Unassembled WGS sequence"/>
</dbReference>
<dbReference type="EMBL" id="JAQQKX010000011">
    <property type="protein sequence ID" value="MDC7684283.1"/>
    <property type="molecule type" value="Genomic_DNA"/>
</dbReference>
<comment type="similarity">
    <text evidence="2 7">Belongs to the methyltransferase superfamily. L-isoaspartyl/D-aspartyl protein methyltransferase family.</text>
</comment>
<dbReference type="RefSeq" id="WP_272748749.1">
    <property type="nucleotide sequence ID" value="NZ_JAQQKX010000011.1"/>
</dbReference>
<evidence type="ECO:0000256" key="7">
    <source>
        <dbReference type="HAMAP-Rule" id="MF_00090"/>
    </source>
</evidence>
<evidence type="ECO:0000256" key="5">
    <source>
        <dbReference type="ARBA" id="ARBA00022679"/>
    </source>
</evidence>
<dbReference type="SUPFAM" id="SSF53335">
    <property type="entry name" value="S-adenosyl-L-methionine-dependent methyltransferases"/>
    <property type="match status" value="1"/>
</dbReference>
<dbReference type="EC" id="2.1.1.77" evidence="7"/>
<name>A0ABT5HW46_9CAUL</name>
<keyword evidence="9" id="KW-1185">Reference proteome</keyword>
<dbReference type="PANTHER" id="PTHR11579:SF0">
    <property type="entry name" value="PROTEIN-L-ISOASPARTATE(D-ASPARTATE) O-METHYLTRANSFERASE"/>
    <property type="match status" value="1"/>
</dbReference>
<dbReference type="Gene3D" id="3.40.50.150">
    <property type="entry name" value="Vaccinia Virus protein VP39"/>
    <property type="match status" value="1"/>
</dbReference>
<organism evidence="8 9">
    <name type="scientific">Asticcacaulis aquaticus</name>
    <dbReference type="NCBI Taxonomy" id="2984212"/>
    <lineage>
        <taxon>Bacteria</taxon>
        <taxon>Pseudomonadati</taxon>
        <taxon>Pseudomonadota</taxon>
        <taxon>Alphaproteobacteria</taxon>
        <taxon>Caulobacterales</taxon>
        <taxon>Caulobacteraceae</taxon>
        <taxon>Asticcacaulis</taxon>
    </lineage>
</organism>
<reference evidence="8 9" key="1">
    <citation type="submission" date="2023-01" db="EMBL/GenBank/DDBJ databases">
        <title>Novel species of the genus Asticcacaulis isolated from rivers.</title>
        <authorList>
            <person name="Lu H."/>
        </authorList>
    </citation>
    <scope>NUCLEOTIDE SEQUENCE [LARGE SCALE GENOMIC DNA]</scope>
    <source>
        <strain evidence="8 9">BYS171W</strain>
    </source>
</reference>
<keyword evidence="4 7" id="KW-0489">Methyltransferase</keyword>
<dbReference type="Pfam" id="PF01135">
    <property type="entry name" value="PCMT"/>
    <property type="match status" value="1"/>
</dbReference>
<keyword evidence="5 7" id="KW-0808">Transferase</keyword>
<dbReference type="PROSITE" id="PS01279">
    <property type="entry name" value="PCMT"/>
    <property type="match status" value="1"/>
</dbReference>
<protein>
    <recommendedName>
        <fullName evidence="7">Protein-L-isoaspartate O-methyltransferase</fullName>
        <ecNumber evidence="7">2.1.1.77</ecNumber>
    </recommendedName>
    <alternativeName>
        <fullName evidence="7">L-isoaspartyl protein carboxyl methyltransferase</fullName>
    </alternativeName>
    <alternativeName>
        <fullName evidence="7">Protein L-isoaspartyl methyltransferase</fullName>
    </alternativeName>
    <alternativeName>
        <fullName evidence="7">Protein-beta-aspartate methyltransferase</fullName>
        <shortName evidence="7">PIMT</shortName>
    </alternativeName>
</protein>
<comment type="function">
    <text evidence="7">Catalyzes the methyl esterification of L-isoaspartyl residues in peptides and proteins that result from spontaneous decomposition of normal L-aspartyl and L-asparaginyl residues. It plays a role in the repair and/or degradation of damaged proteins.</text>
</comment>
<dbReference type="HAMAP" id="MF_00090">
    <property type="entry name" value="PIMT"/>
    <property type="match status" value="1"/>
</dbReference>
<keyword evidence="3 7" id="KW-0963">Cytoplasm</keyword>
<comment type="subcellular location">
    <subcellularLocation>
        <location evidence="1 7">Cytoplasm</location>
    </subcellularLocation>
</comment>
<comment type="catalytic activity">
    <reaction evidence="7">
        <text>[protein]-L-isoaspartate + S-adenosyl-L-methionine = [protein]-L-isoaspartate alpha-methyl ester + S-adenosyl-L-homocysteine</text>
        <dbReference type="Rhea" id="RHEA:12705"/>
        <dbReference type="Rhea" id="RHEA-COMP:12143"/>
        <dbReference type="Rhea" id="RHEA-COMP:12144"/>
        <dbReference type="ChEBI" id="CHEBI:57856"/>
        <dbReference type="ChEBI" id="CHEBI:59789"/>
        <dbReference type="ChEBI" id="CHEBI:90596"/>
        <dbReference type="ChEBI" id="CHEBI:90598"/>
        <dbReference type="EC" id="2.1.1.77"/>
    </reaction>
</comment>
<dbReference type="CDD" id="cd02440">
    <property type="entry name" value="AdoMet_MTases"/>
    <property type="match status" value="1"/>
</dbReference>
<evidence type="ECO:0000256" key="4">
    <source>
        <dbReference type="ARBA" id="ARBA00022603"/>
    </source>
</evidence>
<dbReference type="GO" id="GO:0032259">
    <property type="term" value="P:methylation"/>
    <property type="evidence" value="ECO:0007669"/>
    <property type="project" value="UniProtKB-KW"/>
</dbReference>
<feature type="active site" evidence="7">
    <location>
        <position position="65"/>
    </location>
</feature>
<evidence type="ECO:0000256" key="2">
    <source>
        <dbReference type="ARBA" id="ARBA00005369"/>
    </source>
</evidence>
<evidence type="ECO:0000313" key="9">
    <source>
        <dbReference type="Proteomes" id="UP001214854"/>
    </source>
</evidence>
<dbReference type="InterPro" id="IPR000682">
    <property type="entry name" value="PCMT"/>
</dbReference>
<dbReference type="NCBIfam" id="NF001453">
    <property type="entry name" value="PRK00312.1"/>
    <property type="match status" value="1"/>
</dbReference>
<evidence type="ECO:0000256" key="1">
    <source>
        <dbReference type="ARBA" id="ARBA00004496"/>
    </source>
</evidence>